<proteinExistence type="predicted"/>
<evidence type="ECO:0000313" key="2">
    <source>
        <dbReference type="EMBL" id="MCO6394513.1"/>
    </source>
</evidence>
<feature type="compositionally biased region" description="Basic and acidic residues" evidence="1">
    <location>
        <begin position="29"/>
        <end position="42"/>
    </location>
</feature>
<reference evidence="2 3" key="1">
    <citation type="submission" date="2021-01" db="EMBL/GenBank/DDBJ databases">
        <title>Identification and Characterization of Corynebacterium sp.</title>
        <authorList>
            <person name="Luo Q."/>
            <person name="Qu P."/>
            <person name="Chen Q."/>
        </authorList>
    </citation>
    <scope>NUCLEOTIDE SEQUENCE [LARGE SCALE GENOMIC DNA]</scope>
    <source>
        <strain evidence="2 3">MC-18</strain>
    </source>
</reference>
<comment type="caution">
    <text evidence="2">The sequence shown here is derived from an EMBL/GenBank/DDBJ whole genome shotgun (WGS) entry which is preliminary data.</text>
</comment>
<evidence type="ECO:0000256" key="1">
    <source>
        <dbReference type="SAM" id="MobiDB-lite"/>
    </source>
</evidence>
<protein>
    <submittedName>
        <fullName evidence="2">Helix-turn-helix domain-containing protein</fullName>
    </submittedName>
</protein>
<organism evidence="2 3">
    <name type="scientific">Corynebacterium lipophilum</name>
    <dbReference type="NCBI Taxonomy" id="2804918"/>
    <lineage>
        <taxon>Bacteria</taxon>
        <taxon>Bacillati</taxon>
        <taxon>Actinomycetota</taxon>
        <taxon>Actinomycetes</taxon>
        <taxon>Mycobacteriales</taxon>
        <taxon>Corynebacteriaceae</taxon>
        <taxon>Corynebacterium</taxon>
    </lineage>
</organism>
<gene>
    <name evidence="2" type="ORF">JMN37_05925</name>
</gene>
<dbReference type="EMBL" id="JAEUWV010000006">
    <property type="protein sequence ID" value="MCO6394513.1"/>
    <property type="molecule type" value="Genomic_DNA"/>
</dbReference>
<dbReference type="InterPro" id="IPR009057">
    <property type="entry name" value="Homeodomain-like_sf"/>
</dbReference>
<accession>A0AAW5HVP9</accession>
<keyword evidence="3" id="KW-1185">Reference proteome</keyword>
<dbReference type="SUPFAM" id="SSF46689">
    <property type="entry name" value="Homeodomain-like"/>
    <property type="match status" value="1"/>
</dbReference>
<evidence type="ECO:0000313" key="3">
    <source>
        <dbReference type="Proteomes" id="UP001205920"/>
    </source>
</evidence>
<sequence>MSVGHSMRRACEILRISRSRRYYQANPRPKKENPIPHRERNIPRIPDSDVQQILDLFDAHPDLSADAIYQKAQDSGLQLASLRTFYRIARAHGKLQRQRRAAESEP</sequence>
<dbReference type="Proteomes" id="UP001205920">
    <property type="component" value="Unassembled WGS sequence"/>
</dbReference>
<dbReference type="RefSeq" id="WP_252931353.1">
    <property type="nucleotide sequence ID" value="NZ_JAEUWV010000006.1"/>
</dbReference>
<feature type="region of interest" description="Disordered" evidence="1">
    <location>
        <begin position="24"/>
        <end position="44"/>
    </location>
</feature>
<name>A0AAW5HVP9_9CORY</name>
<dbReference type="AlphaFoldDB" id="A0AAW5HVP9"/>